<dbReference type="Gene3D" id="1.10.340.70">
    <property type="match status" value="1"/>
</dbReference>
<reference evidence="2" key="1">
    <citation type="submission" date="2020-07" db="EMBL/GenBank/DDBJ databases">
        <title>Multicomponent nature underlies the extraordinary mechanical properties of spider dragline silk.</title>
        <authorList>
            <person name="Kono N."/>
            <person name="Nakamura H."/>
            <person name="Mori M."/>
            <person name="Yoshida Y."/>
            <person name="Ohtoshi R."/>
            <person name="Malay A.D."/>
            <person name="Moran D.A.P."/>
            <person name="Tomita M."/>
            <person name="Numata K."/>
            <person name="Arakawa K."/>
        </authorList>
    </citation>
    <scope>NUCLEOTIDE SEQUENCE</scope>
</reference>
<evidence type="ECO:0000313" key="3">
    <source>
        <dbReference type="Proteomes" id="UP000887116"/>
    </source>
</evidence>
<protein>
    <submittedName>
        <fullName evidence="2">Transposon Tf2-6 polyprotein</fullName>
    </submittedName>
</protein>
<dbReference type="InterPro" id="IPR041588">
    <property type="entry name" value="Integrase_H2C2"/>
</dbReference>
<dbReference type="Pfam" id="PF17921">
    <property type="entry name" value="Integrase_H2C2"/>
    <property type="match status" value="1"/>
</dbReference>
<dbReference type="AlphaFoldDB" id="A0A8X6GSH1"/>
<dbReference type="OrthoDB" id="422540at2759"/>
<dbReference type="Proteomes" id="UP000887116">
    <property type="component" value="Unassembled WGS sequence"/>
</dbReference>
<evidence type="ECO:0000259" key="1">
    <source>
        <dbReference type="Pfam" id="PF17921"/>
    </source>
</evidence>
<comment type="caution">
    <text evidence="2">The sequence shown here is derived from an EMBL/GenBank/DDBJ whole genome shotgun (WGS) entry which is preliminary data.</text>
</comment>
<sequence length="102" mass="11450">MPSPIDYKVFAKAELLDKELPGLNSCNKSFFVNDPGMDIELFCDVLQGKSRPYVPPEFRRTVFDTLHSLSHPGVKATGKLIGECFVWPDYKKEVTECGLVVV</sequence>
<gene>
    <name evidence="2" type="primary">Tf2-6_277</name>
    <name evidence="2" type="ORF">TNCT_14231</name>
</gene>
<proteinExistence type="predicted"/>
<accession>A0A8X6GSH1</accession>
<evidence type="ECO:0000313" key="2">
    <source>
        <dbReference type="EMBL" id="GFR10441.1"/>
    </source>
</evidence>
<dbReference type="EMBL" id="BMAO01016692">
    <property type="protein sequence ID" value="GFR10441.1"/>
    <property type="molecule type" value="Genomic_DNA"/>
</dbReference>
<organism evidence="2 3">
    <name type="scientific">Trichonephila clavata</name>
    <name type="common">Joro spider</name>
    <name type="synonym">Nephila clavata</name>
    <dbReference type="NCBI Taxonomy" id="2740835"/>
    <lineage>
        <taxon>Eukaryota</taxon>
        <taxon>Metazoa</taxon>
        <taxon>Ecdysozoa</taxon>
        <taxon>Arthropoda</taxon>
        <taxon>Chelicerata</taxon>
        <taxon>Arachnida</taxon>
        <taxon>Araneae</taxon>
        <taxon>Araneomorphae</taxon>
        <taxon>Entelegynae</taxon>
        <taxon>Araneoidea</taxon>
        <taxon>Nephilidae</taxon>
        <taxon>Trichonephila</taxon>
    </lineage>
</organism>
<feature type="domain" description="Integrase zinc-binding" evidence="1">
    <location>
        <begin position="54"/>
        <end position="96"/>
    </location>
</feature>
<keyword evidence="3" id="KW-1185">Reference proteome</keyword>
<name>A0A8X6GSH1_TRICU</name>